<dbReference type="Gene3D" id="2.40.100.10">
    <property type="entry name" value="Cyclophilin-like"/>
    <property type="match status" value="1"/>
</dbReference>
<dbReference type="EMBL" id="FMYI01000007">
    <property type="protein sequence ID" value="SDC35779.1"/>
    <property type="molecule type" value="Genomic_DNA"/>
</dbReference>
<dbReference type="SUPFAM" id="SSF50891">
    <property type="entry name" value="Cyclophilin-like"/>
    <property type="match status" value="1"/>
</dbReference>
<dbReference type="Pfam" id="PF19200">
    <property type="entry name" value="MupG_N"/>
    <property type="match status" value="1"/>
</dbReference>
<protein>
    <recommendedName>
        <fullName evidence="5">Outer surface protein</fullName>
    </recommendedName>
</protein>
<proteinExistence type="predicted"/>
<dbReference type="Gene3D" id="3.20.20.70">
    <property type="entry name" value="Aldolase class I"/>
    <property type="match status" value="1"/>
</dbReference>
<dbReference type="AlphaFoldDB" id="A0A1G6KXG0"/>
<evidence type="ECO:0008006" key="5">
    <source>
        <dbReference type="Google" id="ProtNLM"/>
    </source>
</evidence>
<feature type="domain" description="6-phospho-N-acetylmuramidase C-terminal" evidence="1">
    <location>
        <begin position="247"/>
        <end position="343"/>
    </location>
</feature>
<dbReference type="STRING" id="1612202.SAMN05421734_10722"/>
<reference evidence="4" key="1">
    <citation type="submission" date="2016-09" db="EMBL/GenBank/DDBJ databases">
        <authorList>
            <person name="Varghese N."/>
            <person name="Submissions S."/>
        </authorList>
    </citation>
    <scope>NUCLEOTIDE SEQUENCE [LARGE SCALE GENOMIC DNA]</scope>
    <source>
        <strain evidence="4">S5</strain>
    </source>
</reference>
<evidence type="ECO:0000313" key="3">
    <source>
        <dbReference type="EMBL" id="SDC35779.1"/>
    </source>
</evidence>
<organism evidence="3 4">
    <name type="scientific">Pelagirhabdus alkalitolerans</name>
    <dbReference type="NCBI Taxonomy" id="1612202"/>
    <lineage>
        <taxon>Bacteria</taxon>
        <taxon>Bacillati</taxon>
        <taxon>Bacillota</taxon>
        <taxon>Bacilli</taxon>
        <taxon>Bacillales</taxon>
        <taxon>Bacillaceae</taxon>
        <taxon>Pelagirhabdus</taxon>
    </lineage>
</organism>
<dbReference type="SUPFAM" id="SSF51445">
    <property type="entry name" value="(Trans)glycosidases"/>
    <property type="match status" value="1"/>
</dbReference>
<dbReference type="InterPro" id="IPR043797">
    <property type="entry name" value="MupG_N"/>
</dbReference>
<dbReference type="InterPro" id="IPR013785">
    <property type="entry name" value="Aldolase_TIM"/>
</dbReference>
<dbReference type="InterPro" id="IPR029000">
    <property type="entry name" value="Cyclophilin-like_dom_sf"/>
</dbReference>
<dbReference type="PANTHER" id="PTHR38435">
    <property type="match status" value="1"/>
</dbReference>
<keyword evidence="4" id="KW-1185">Reference proteome</keyword>
<evidence type="ECO:0000259" key="1">
    <source>
        <dbReference type="Pfam" id="PF05913"/>
    </source>
</evidence>
<name>A0A1G6KXG0_9BACI</name>
<dbReference type="InterPro" id="IPR043894">
    <property type="entry name" value="MupG_C"/>
</dbReference>
<evidence type="ECO:0000313" key="4">
    <source>
        <dbReference type="Proteomes" id="UP000242949"/>
    </source>
</evidence>
<dbReference type="PANTHER" id="PTHR38435:SF2">
    <property type="entry name" value="DUF871 DOMAIN-CONTAINING PROTEIN"/>
    <property type="match status" value="1"/>
</dbReference>
<dbReference type="Proteomes" id="UP000242949">
    <property type="component" value="Unassembled WGS sequence"/>
</dbReference>
<sequence>MVKRLGLSVYISTFSKQKEMLTNFIGSESFIFTSFHIAEEVDEHYIAKAKEMCDWLNQHDFKILADVSPKTLELFEYESLVAFASDFGLDQLRLDYGFNTETIKDLSSRYPLMVNASTLDFPDELVSDSSCKIDAMHNFYPRPETGLDRELFRSINQQITNQNMDVLAFIPGDTVMRGPIYEGLPTLEDHRNQPPYVSFLDLVKNEGIETVCVGDVALSTRQIDLILAYLDTGIIQVPVELDEPYTYLYGKSFTIRMDSPSGLKRFQESRQIASLGQAVPKRRTIDRKRGVLTMDNEKYLRYSGEIQWLSQDYPQDDRVNVIGEVDDEYLALLDLVKNGDVIQLVKAK</sequence>
<feature type="domain" description="6-phospho-N-acetylmuramidase N-terminal" evidence="2">
    <location>
        <begin position="5"/>
        <end position="223"/>
    </location>
</feature>
<dbReference type="Pfam" id="PF05913">
    <property type="entry name" value="MupG_C"/>
    <property type="match status" value="1"/>
</dbReference>
<gene>
    <name evidence="3" type="ORF">SAMN05421734_10722</name>
</gene>
<evidence type="ECO:0000259" key="2">
    <source>
        <dbReference type="Pfam" id="PF19200"/>
    </source>
</evidence>
<dbReference type="InterPro" id="IPR017853">
    <property type="entry name" value="GH"/>
</dbReference>
<accession>A0A1G6KXG0</accession>
<dbReference type="InterPro" id="IPR008589">
    <property type="entry name" value="MupG"/>
</dbReference>